<evidence type="ECO:0000313" key="1">
    <source>
        <dbReference type="EMBL" id="GAB15156.1"/>
    </source>
</evidence>
<protein>
    <submittedName>
        <fullName evidence="1">Uncharacterized protein</fullName>
    </submittedName>
</protein>
<dbReference type="EMBL" id="BAEG01000083">
    <property type="protein sequence ID" value="GAB15156.1"/>
    <property type="molecule type" value="Genomic_DNA"/>
</dbReference>
<gene>
    <name evidence="1" type="ORF">ARGLB_083_00430</name>
</gene>
<dbReference type="AlphaFoldDB" id="H0QQQ5"/>
<name>H0QQQ5_ARTG1</name>
<sequence>MSACSAVTYIPDARPRRRVAAERTNAAPARAASARAASGGILDLERRLAQEKAARAHRQSRLRGLLGRRNESVAAAVAGGVQAAAVAAATGLKITEVKKTAKAFSDSHVPELTREQHIALLAALAEQLRTVIEEKESADRQFRADVVDVLRSGEMDVFRIAALTAITADRLRELTRGTGLRSENFRLGS</sequence>
<dbReference type="Proteomes" id="UP000003828">
    <property type="component" value="Unassembled WGS sequence"/>
</dbReference>
<dbReference type="STRING" id="1077972.ARGLB_083_00430"/>
<accession>H0QQQ5</accession>
<keyword evidence="2" id="KW-1185">Reference proteome</keyword>
<reference evidence="1 2" key="1">
    <citation type="submission" date="2011-12" db="EMBL/GenBank/DDBJ databases">
        <title>Whole genome shotgun sequence of Arthrobacter globiformis NBRC 12137.</title>
        <authorList>
            <person name="Miyazawa S."/>
            <person name="Hosoyama A."/>
            <person name="Tsuchikane K."/>
            <person name="Katsumata H."/>
            <person name="Yamazaki S."/>
            <person name="Fujita N."/>
        </authorList>
    </citation>
    <scope>NUCLEOTIDE SEQUENCE [LARGE SCALE GENOMIC DNA]</scope>
    <source>
        <strain evidence="1 2">NBRC 12137</strain>
    </source>
</reference>
<organism evidence="1 2">
    <name type="scientific">Arthrobacter globiformis (strain ATCC 8010 / DSM 20124 / JCM 1332 / NBRC 12137 / NCIMB 8907 / NRRL B-2979 / 168)</name>
    <dbReference type="NCBI Taxonomy" id="1077972"/>
    <lineage>
        <taxon>Bacteria</taxon>
        <taxon>Bacillati</taxon>
        <taxon>Actinomycetota</taxon>
        <taxon>Actinomycetes</taxon>
        <taxon>Micrococcales</taxon>
        <taxon>Micrococcaceae</taxon>
        <taxon>Arthrobacter</taxon>
    </lineage>
</organism>
<evidence type="ECO:0000313" key="2">
    <source>
        <dbReference type="Proteomes" id="UP000003828"/>
    </source>
</evidence>
<comment type="caution">
    <text evidence="1">The sequence shown here is derived from an EMBL/GenBank/DDBJ whole genome shotgun (WGS) entry which is preliminary data.</text>
</comment>
<proteinExistence type="predicted"/>